<dbReference type="InterPro" id="IPR054030">
    <property type="entry name" value="Gp5_Vgr_C"/>
</dbReference>
<dbReference type="InterPro" id="IPR017847">
    <property type="entry name" value="T6SS_RhsGE_Vgr_subset"/>
</dbReference>
<evidence type="ECO:0000256" key="1">
    <source>
        <dbReference type="ARBA" id="ARBA00005558"/>
    </source>
</evidence>
<name>A0A1N6G0Q0_9RHOB</name>
<dbReference type="AlphaFoldDB" id="A0A1N6G0Q0"/>
<dbReference type="SUPFAM" id="SSF69349">
    <property type="entry name" value="Phage fibre proteins"/>
    <property type="match status" value="1"/>
</dbReference>
<feature type="domain" description="Gp5/Type VI secretion system Vgr protein OB-fold" evidence="2">
    <location>
        <begin position="397"/>
        <end position="466"/>
    </location>
</feature>
<dbReference type="Gene3D" id="2.30.110.50">
    <property type="match status" value="1"/>
</dbReference>
<organism evidence="4 5">
    <name type="scientific">Vannielia litorea</name>
    <dbReference type="NCBI Taxonomy" id="1217970"/>
    <lineage>
        <taxon>Bacteria</taxon>
        <taxon>Pseudomonadati</taxon>
        <taxon>Pseudomonadota</taxon>
        <taxon>Alphaproteobacteria</taxon>
        <taxon>Rhodobacterales</taxon>
        <taxon>Paracoccaceae</taxon>
        <taxon>Vannielia</taxon>
    </lineage>
</organism>
<feature type="domain" description="Gp5/Type VI secretion system Vgr C-terminal trimerisation" evidence="3">
    <location>
        <begin position="484"/>
        <end position="593"/>
    </location>
</feature>
<dbReference type="RefSeq" id="WP_074256174.1">
    <property type="nucleotide sequence ID" value="NZ_FSRL01000001.1"/>
</dbReference>
<dbReference type="STRING" id="1217970.SAMN05444002_2112"/>
<dbReference type="SUPFAM" id="SSF69255">
    <property type="entry name" value="gp5 N-terminal domain-like"/>
    <property type="match status" value="1"/>
</dbReference>
<dbReference type="InterPro" id="IPR006533">
    <property type="entry name" value="T6SS_Vgr_RhsGE"/>
</dbReference>
<proteinExistence type="inferred from homology"/>
<evidence type="ECO:0000313" key="4">
    <source>
        <dbReference type="EMBL" id="SIO01098.1"/>
    </source>
</evidence>
<comment type="similarity">
    <text evidence="1">Belongs to the VgrG protein family.</text>
</comment>
<sequence>MSTSSNNQSERLGKLNTVLDFNALSLVRFDGMDAVNECFEYHVRAIDQDGSTVIDLDELMGTHMTVELDTIYGAQRYFDGIVTEAHWNPDGHGGNLYTFTLRPWFWIMGKRRNNKIYQQKNFEDIITEVCSDFGYDAAGGLEIQLSSSVPQTVQEYIVQYNESDFTFLSRLMERYGVNYWFKHELGAHKMVITDSVDGFEKLAPEERVHVPNNGHHHTAEEHFSDWTPHRRLTTGKVALTDYNFKTVSANMKADQEGDAVHDYGKLESYEYPGVYLDGGEGKTYAQLRADQYRARDKHHVAAGDCITLSSGMLFTLTGEHQDESVLNKEYLCTRAMHSYQSTSYRSSSAGGGEAHFSGHYEVAPSDVPYAPERKTPETRMTGPQTATVVGASGEEIDVDEHGRIVAQFHWDRLGQNDENSSMRIRVSQPWAGAGWGTLFIPRVGMEVIVEFLEGDPNKPLVTGCVYNGDNPPPYDQPGDKNWNGIKSNSTKGGGGYNEIVFNDTKGDELFRQHAQYDMETKVLNDERRNVDVNRTTVIGGNETRTVHGNETHTIHKDNTYLIKGDENRTVNKNRETNIDKDDTLNIQGKWAVTVAKKTTIDGYQDIEINSLTKIKLTVGASSITIDPASVKISAPMIDINASANLTTNGGAMATHKAGGLMTIQAALVKIN</sequence>
<dbReference type="Pfam" id="PF05954">
    <property type="entry name" value="Phage_GPD"/>
    <property type="match status" value="1"/>
</dbReference>
<keyword evidence="5" id="KW-1185">Reference proteome</keyword>
<dbReference type="Pfam" id="PF04717">
    <property type="entry name" value="Phage_base_V"/>
    <property type="match status" value="1"/>
</dbReference>
<evidence type="ECO:0000313" key="5">
    <source>
        <dbReference type="Proteomes" id="UP000184932"/>
    </source>
</evidence>
<dbReference type="Proteomes" id="UP000184932">
    <property type="component" value="Unassembled WGS sequence"/>
</dbReference>
<dbReference type="Gene3D" id="4.10.220.110">
    <property type="match status" value="1"/>
</dbReference>
<accession>A0A1N6G0Q0</accession>
<dbReference type="Gene3D" id="3.55.50.10">
    <property type="entry name" value="Baseplate protein-like domains"/>
    <property type="match status" value="1"/>
</dbReference>
<protein>
    <submittedName>
        <fullName evidence="4">Type VI secretion system secreted protein VgrG</fullName>
    </submittedName>
</protein>
<reference evidence="5" key="1">
    <citation type="submission" date="2016-11" db="EMBL/GenBank/DDBJ databases">
        <authorList>
            <person name="Varghese N."/>
            <person name="Submissions S."/>
        </authorList>
    </citation>
    <scope>NUCLEOTIDE SEQUENCE [LARGE SCALE GENOMIC DNA]</scope>
    <source>
        <strain evidence="5">DSM 29440</strain>
    </source>
</reference>
<dbReference type="Gene3D" id="2.40.50.230">
    <property type="entry name" value="Gp5 N-terminal domain"/>
    <property type="match status" value="1"/>
</dbReference>
<dbReference type="EMBL" id="FSRL01000001">
    <property type="protein sequence ID" value="SIO01098.1"/>
    <property type="molecule type" value="Genomic_DNA"/>
</dbReference>
<dbReference type="Pfam" id="PF22178">
    <property type="entry name" value="Gp5_trimer_C"/>
    <property type="match status" value="1"/>
</dbReference>
<dbReference type="InterPro" id="IPR006531">
    <property type="entry name" value="Gp5/Vgr_OB"/>
</dbReference>
<dbReference type="NCBIfam" id="TIGR03361">
    <property type="entry name" value="VI_Rhs_Vgr"/>
    <property type="match status" value="1"/>
</dbReference>
<evidence type="ECO:0000259" key="3">
    <source>
        <dbReference type="Pfam" id="PF22178"/>
    </source>
</evidence>
<evidence type="ECO:0000259" key="2">
    <source>
        <dbReference type="Pfam" id="PF04717"/>
    </source>
</evidence>
<dbReference type="InterPro" id="IPR037026">
    <property type="entry name" value="Vgr_OB-fold_dom_sf"/>
</dbReference>
<gene>
    <name evidence="4" type="ORF">SAMN05444002_2112</name>
</gene>
<dbReference type="NCBIfam" id="TIGR01646">
    <property type="entry name" value="vgr_GE"/>
    <property type="match status" value="1"/>
</dbReference>
<dbReference type="SUPFAM" id="SSF69279">
    <property type="entry name" value="Phage tail proteins"/>
    <property type="match status" value="2"/>
</dbReference>